<reference evidence="2 3" key="1">
    <citation type="submission" date="2020-01" db="EMBL/GenBank/DDBJ databases">
        <title>Genome analysis.</title>
        <authorList>
            <person name="Wu S."/>
            <person name="Wang G."/>
        </authorList>
    </citation>
    <scope>NUCLEOTIDE SEQUENCE [LARGE SCALE GENOMIC DNA]</scope>
    <source>
        <strain evidence="2 3">SYL130</strain>
    </source>
</reference>
<feature type="transmembrane region" description="Helical" evidence="1">
    <location>
        <begin position="21"/>
        <end position="39"/>
    </location>
</feature>
<feature type="transmembrane region" description="Helical" evidence="1">
    <location>
        <begin position="131"/>
        <end position="150"/>
    </location>
</feature>
<dbReference type="Proteomes" id="UP000753802">
    <property type="component" value="Unassembled WGS sequence"/>
</dbReference>
<evidence type="ECO:0000313" key="3">
    <source>
        <dbReference type="Proteomes" id="UP000753802"/>
    </source>
</evidence>
<keyword evidence="1" id="KW-1133">Transmembrane helix</keyword>
<organism evidence="2 3">
    <name type="scientific">Sediminibacterium roseum</name>
    <dbReference type="NCBI Taxonomy" id="1978412"/>
    <lineage>
        <taxon>Bacteria</taxon>
        <taxon>Pseudomonadati</taxon>
        <taxon>Bacteroidota</taxon>
        <taxon>Chitinophagia</taxon>
        <taxon>Chitinophagales</taxon>
        <taxon>Chitinophagaceae</taxon>
        <taxon>Sediminibacterium</taxon>
    </lineage>
</organism>
<feature type="transmembrane region" description="Helical" evidence="1">
    <location>
        <begin position="45"/>
        <end position="64"/>
    </location>
</feature>
<keyword evidence="3" id="KW-1185">Reference proteome</keyword>
<gene>
    <name evidence="2" type="ORF">GWC95_05530</name>
</gene>
<comment type="caution">
    <text evidence="2">The sequence shown here is derived from an EMBL/GenBank/DDBJ whole genome shotgun (WGS) entry which is preliminary data.</text>
</comment>
<accession>A0ABW9ZVW9</accession>
<evidence type="ECO:0000313" key="2">
    <source>
        <dbReference type="EMBL" id="NCI49373.1"/>
    </source>
</evidence>
<sequence>MRDQALHIIRRIRKKWRAVRFVSLLLFTIALLLPVALLVHHFAGGWVWVVVIVLVGQLPFVTSIDRSWRITDVDVARFLNTNYPTLEESTELLLEDQSALNLLQRLQVNKTATALTQAEEPALYKKMWEPLLAVLVSVLISILLLVAFKWKDGKKDQPAAGTVATENAVMPAGVKDVAVKMIPPAYTGKPIRAQRSMNIEVEEGAMVEWAVTLHSAAKEVKFIYNDSLAVSLKPGSANLKWTTERKIDHSGFYQLKIDGTLSELYRIEVKKDNAPVITIASPKPSTVIEYGDPERVNIQANVSDDYGVKDVVINATVAKGSGEAVTFKAQKISFGVSFAEKRLQYALQKMIGLRALGMEPGDELYFYLSAIDNHDQEKRSDIYIVTITDTAKLMAMEGLLNGVNLKPDYFRSQRQIILDAEQLLRDRDTATAENFNNRSNNLGIDQKLLRLRYGKFLGEEATSNEDVAGADLGNPGDFGNAAVILDAFTDHHDNAEDATFLDPETKKQLKATLTEMWNAELQLRLFKPKEALPYAYKALRLLKDLQQKSRAYVAKTSIKTAPIKLEKRLTGKLEKIVEPSVNTRRSRPDDVVESIRNALPVLEHLKKERTTNEKSVQTLRLASAQLGNYAAKEPAVYLDGLESMKKIITAMQENRRATAADIASAQRALQKIADAPALLPSKRTTSPRTSLQDVYFRNLQKQNN</sequence>
<protein>
    <submittedName>
        <fullName evidence="2">DUF4175 domain-containing protein</fullName>
    </submittedName>
</protein>
<name>A0ABW9ZVW9_9BACT</name>
<evidence type="ECO:0000256" key="1">
    <source>
        <dbReference type="SAM" id="Phobius"/>
    </source>
</evidence>
<keyword evidence="1" id="KW-0812">Transmembrane</keyword>
<dbReference type="EMBL" id="JAACJS010000011">
    <property type="protein sequence ID" value="NCI49373.1"/>
    <property type="molecule type" value="Genomic_DNA"/>
</dbReference>
<keyword evidence="1" id="KW-0472">Membrane</keyword>
<proteinExistence type="predicted"/>
<dbReference type="RefSeq" id="WP_161817700.1">
    <property type="nucleotide sequence ID" value="NZ_JAACJS010000011.1"/>
</dbReference>